<evidence type="ECO:0000313" key="2">
    <source>
        <dbReference type="EMBL" id="KAJ8312975.1"/>
    </source>
</evidence>
<feature type="compositionally biased region" description="Basic and acidic residues" evidence="1">
    <location>
        <begin position="52"/>
        <end position="61"/>
    </location>
</feature>
<feature type="region of interest" description="Disordered" evidence="1">
    <location>
        <begin position="91"/>
        <end position="121"/>
    </location>
</feature>
<accession>A0ABQ9FBF5</accession>
<sequence>MSSAHSDSILGNYDGHYGPSSHNYIEAPKFSVYDILNKNVVGDARALGAPNDNKKSKEKKNNGGGGKPQWFEKVLEDKEILNLSEYDNYARIKPRQDVPRNNNNVNVKSKAQSSQSGRENQ</sequence>
<feature type="region of interest" description="Disordered" evidence="1">
    <location>
        <begin position="1"/>
        <end position="21"/>
    </location>
</feature>
<evidence type="ECO:0000256" key="1">
    <source>
        <dbReference type="SAM" id="MobiDB-lite"/>
    </source>
</evidence>
<protein>
    <submittedName>
        <fullName evidence="2">Uncharacterized protein</fullName>
    </submittedName>
</protein>
<dbReference type="Proteomes" id="UP001217089">
    <property type="component" value="Unassembled WGS sequence"/>
</dbReference>
<feature type="non-terminal residue" evidence="2">
    <location>
        <position position="121"/>
    </location>
</feature>
<comment type="caution">
    <text evidence="2">The sequence shown here is derived from an EMBL/GenBank/DDBJ whole genome shotgun (WGS) entry which is preliminary data.</text>
</comment>
<reference evidence="2 3" key="1">
    <citation type="submission" date="2022-12" db="EMBL/GenBank/DDBJ databases">
        <title>Chromosome-level genome of Tegillarca granosa.</title>
        <authorList>
            <person name="Kim J."/>
        </authorList>
    </citation>
    <scope>NUCLEOTIDE SEQUENCE [LARGE SCALE GENOMIC DNA]</scope>
    <source>
        <strain evidence="2">Teg-2019</strain>
        <tissue evidence="2">Adductor muscle</tissue>
    </source>
</reference>
<proteinExistence type="predicted"/>
<feature type="compositionally biased region" description="Polar residues" evidence="1">
    <location>
        <begin position="99"/>
        <end position="121"/>
    </location>
</feature>
<dbReference type="EMBL" id="JARBDR010000440">
    <property type="protein sequence ID" value="KAJ8312975.1"/>
    <property type="molecule type" value="Genomic_DNA"/>
</dbReference>
<name>A0ABQ9FBF5_TEGGR</name>
<evidence type="ECO:0000313" key="3">
    <source>
        <dbReference type="Proteomes" id="UP001217089"/>
    </source>
</evidence>
<gene>
    <name evidence="2" type="ORF">KUTeg_010348</name>
</gene>
<keyword evidence="3" id="KW-1185">Reference proteome</keyword>
<organism evidence="2 3">
    <name type="scientific">Tegillarca granosa</name>
    <name type="common">Malaysian cockle</name>
    <name type="synonym">Anadara granosa</name>
    <dbReference type="NCBI Taxonomy" id="220873"/>
    <lineage>
        <taxon>Eukaryota</taxon>
        <taxon>Metazoa</taxon>
        <taxon>Spiralia</taxon>
        <taxon>Lophotrochozoa</taxon>
        <taxon>Mollusca</taxon>
        <taxon>Bivalvia</taxon>
        <taxon>Autobranchia</taxon>
        <taxon>Pteriomorphia</taxon>
        <taxon>Arcoida</taxon>
        <taxon>Arcoidea</taxon>
        <taxon>Arcidae</taxon>
        <taxon>Tegillarca</taxon>
    </lineage>
</organism>
<feature type="region of interest" description="Disordered" evidence="1">
    <location>
        <begin position="45"/>
        <end position="70"/>
    </location>
</feature>